<name>A0A3M8BCV2_9BACL</name>
<dbReference type="EMBL" id="BJOD01000049">
    <property type="protein sequence ID" value="GED27773.1"/>
    <property type="molecule type" value="Genomic_DNA"/>
</dbReference>
<evidence type="ECO:0000313" key="4">
    <source>
        <dbReference type="EMBL" id="RNB61268.1"/>
    </source>
</evidence>
<protein>
    <submittedName>
        <fullName evidence="4">VanZ family protein</fullName>
    </submittedName>
</protein>
<dbReference type="GeneID" id="82813191"/>
<evidence type="ECO:0000259" key="2">
    <source>
        <dbReference type="Pfam" id="PF04892"/>
    </source>
</evidence>
<dbReference type="PANTHER" id="PTHR36834:SF1">
    <property type="entry name" value="INTEGRAL MEMBRANE PROTEIN"/>
    <property type="match status" value="1"/>
</dbReference>
<dbReference type="Pfam" id="PF04892">
    <property type="entry name" value="VanZ"/>
    <property type="match status" value="1"/>
</dbReference>
<dbReference type="NCBIfam" id="NF038403">
    <property type="entry name" value="perm_prefix_1"/>
    <property type="match status" value="1"/>
</dbReference>
<feature type="domain" description="VanZ-like" evidence="2">
    <location>
        <begin position="90"/>
        <end position="227"/>
    </location>
</feature>
<feature type="transmembrane region" description="Helical" evidence="1">
    <location>
        <begin position="153"/>
        <end position="175"/>
    </location>
</feature>
<sequence>MKLEEYVDQVVNGLPCSRREKQDVKDELLDHVTSMKQELMEEGYAEQEAAALAIQRFGPVAELKSQLAASMPLIDKYVRKWVLALFGLYVAACSYLLLLSPDRWHRRRFTLEWKERMLRHGAPEYTYIFQNTKPMRTLFDYVFHYEHYSAYTIAYNLLGNIALFMPLGLLLPLLFASFRNRHRVFFTALFASLAIEFLQFWLALGSFDVDDLLLNVLGGLCGYGLFRAGAAFVYRQRSREADKSFSTLS</sequence>
<feature type="transmembrane region" description="Helical" evidence="1">
    <location>
        <begin position="184"/>
        <end position="204"/>
    </location>
</feature>
<dbReference type="InterPro" id="IPR053150">
    <property type="entry name" value="Teicoplanin_resist-assoc"/>
</dbReference>
<evidence type="ECO:0000313" key="3">
    <source>
        <dbReference type="EMBL" id="GED27773.1"/>
    </source>
</evidence>
<feature type="transmembrane region" description="Helical" evidence="1">
    <location>
        <begin position="81"/>
        <end position="99"/>
    </location>
</feature>
<reference evidence="3 6" key="2">
    <citation type="submission" date="2019-06" db="EMBL/GenBank/DDBJ databases">
        <title>Whole genome shotgun sequence of Brevibacillus agri NBRC 15538.</title>
        <authorList>
            <person name="Hosoyama A."/>
            <person name="Uohara A."/>
            <person name="Ohji S."/>
            <person name="Ichikawa N."/>
        </authorList>
    </citation>
    <scope>NUCLEOTIDE SEQUENCE [LARGE SCALE GENOMIC DNA]</scope>
    <source>
        <strain evidence="3 6">NBRC 15538</strain>
    </source>
</reference>
<dbReference type="InterPro" id="IPR047928">
    <property type="entry name" value="Perm_prefix_1"/>
</dbReference>
<dbReference type="AlphaFoldDB" id="A0A3M8BCV2"/>
<dbReference type="Proteomes" id="UP000276178">
    <property type="component" value="Unassembled WGS sequence"/>
</dbReference>
<dbReference type="OrthoDB" id="4822551at2"/>
<keyword evidence="1" id="KW-1133">Transmembrane helix</keyword>
<reference evidence="4 5" key="1">
    <citation type="submission" date="2018-10" db="EMBL/GenBank/DDBJ databases">
        <title>Phylogenomics of Brevibacillus.</title>
        <authorList>
            <person name="Dunlap C."/>
        </authorList>
    </citation>
    <scope>NUCLEOTIDE SEQUENCE [LARGE SCALE GENOMIC DNA]</scope>
    <source>
        <strain evidence="4 5">NRRL NRS 1219</strain>
    </source>
</reference>
<evidence type="ECO:0000256" key="1">
    <source>
        <dbReference type="SAM" id="Phobius"/>
    </source>
</evidence>
<dbReference type="InterPro" id="IPR006976">
    <property type="entry name" value="VanZ-like"/>
</dbReference>
<dbReference type="EMBL" id="RHHN01000007">
    <property type="protein sequence ID" value="RNB61268.1"/>
    <property type="molecule type" value="Genomic_DNA"/>
</dbReference>
<accession>A0A3M8BCV2</accession>
<evidence type="ECO:0000313" key="5">
    <source>
        <dbReference type="Proteomes" id="UP000276178"/>
    </source>
</evidence>
<keyword evidence="6" id="KW-1185">Reference proteome</keyword>
<proteinExistence type="predicted"/>
<organism evidence="4 5">
    <name type="scientific">Brevibacillus agri</name>
    <dbReference type="NCBI Taxonomy" id="51101"/>
    <lineage>
        <taxon>Bacteria</taxon>
        <taxon>Bacillati</taxon>
        <taxon>Bacillota</taxon>
        <taxon>Bacilli</taxon>
        <taxon>Bacillales</taxon>
        <taxon>Paenibacillaceae</taxon>
        <taxon>Brevibacillus</taxon>
    </lineage>
</organism>
<dbReference type="Proteomes" id="UP000317180">
    <property type="component" value="Unassembled WGS sequence"/>
</dbReference>
<comment type="caution">
    <text evidence="4">The sequence shown here is derived from an EMBL/GenBank/DDBJ whole genome shotgun (WGS) entry which is preliminary data.</text>
</comment>
<keyword evidence="1" id="KW-0472">Membrane</keyword>
<dbReference type="PANTHER" id="PTHR36834">
    <property type="entry name" value="MEMBRANE PROTEIN-RELATED"/>
    <property type="match status" value="1"/>
</dbReference>
<evidence type="ECO:0000313" key="6">
    <source>
        <dbReference type="Proteomes" id="UP000317180"/>
    </source>
</evidence>
<dbReference type="RefSeq" id="WP_005835247.1">
    <property type="nucleotide sequence ID" value="NZ_BJOD01000049.1"/>
</dbReference>
<feature type="transmembrane region" description="Helical" evidence="1">
    <location>
        <begin position="216"/>
        <end position="234"/>
    </location>
</feature>
<keyword evidence="1" id="KW-0812">Transmembrane</keyword>
<gene>
    <name evidence="3" type="ORF">BAG01nite_38750</name>
    <name evidence="4" type="ORF">EB820_01140</name>
</gene>